<sequence>MRSLSYIIILMSLIGSYQSESTSCTFRSLGKYYEKQQGECFKVDQASVHIEKLNRFVSLTFFKLKENQQKQDFCFRDLYTVKALVFDKNNRTVFLSSPFKIESKLSKIRNKDYLDLVYKI</sequence>
<proteinExistence type="predicted"/>
<organism evidence="1 2">
    <name type="scientific">Elizabethkingia anophelis NUHP1</name>
    <dbReference type="NCBI Taxonomy" id="1338011"/>
    <lineage>
        <taxon>Bacteria</taxon>
        <taxon>Pseudomonadati</taxon>
        <taxon>Bacteroidota</taxon>
        <taxon>Flavobacteriia</taxon>
        <taxon>Flavobacteriales</taxon>
        <taxon>Weeksellaceae</taxon>
        <taxon>Elizabethkingia</taxon>
    </lineage>
</organism>
<dbReference type="STRING" id="1338011.BD94_3933"/>
<reference evidence="1" key="1">
    <citation type="journal article" date="2013" name="Lancet">
        <title>First case of E anophelis outbreak in an intensive-care unit.</title>
        <authorList>
            <person name="Teo J."/>
            <person name="Tan S.Y."/>
            <person name="Tay M."/>
            <person name="Ding Y."/>
            <person name="Kjelleberg S."/>
            <person name="Givskov M."/>
            <person name="Lin R.T."/>
            <person name="Yang L."/>
        </authorList>
    </citation>
    <scope>NUCLEOTIDE SEQUENCE [LARGE SCALE GENOMIC DNA]</scope>
    <source>
        <strain evidence="1">NUHP1</strain>
    </source>
</reference>
<dbReference type="KEGG" id="eao:BD94_3933"/>
<evidence type="ECO:0000313" key="2">
    <source>
        <dbReference type="Proteomes" id="UP000028933"/>
    </source>
</evidence>
<accession>A0A077EML9</accession>
<dbReference type="HOGENOM" id="CLU_2045989_0_0_10"/>
<gene>
    <name evidence="1" type="ORF">BD94_3933</name>
</gene>
<dbReference type="EMBL" id="CP007547">
    <property type="protein sequence ID" value="AIL47708.1"/>
    <property type="molecule type" value="Genomic_DNA"/>
</dbReference>
<protein>
    <submittedName>
        <fullName evidence="1">Uncharacterized protein</fullName>
    </submittedName>
</protein>
<name>A0A077EML9_9FLAO</name>
<reference evidence="1" key="2">
    <citation type="journal article" date="2015" name="Genome Biol. Evol.">
        <title>Complete Genome Sequence and Transcriptomic Analysis of the Novel Pathogen Elizabethkingia anophelis in Response to Oxidative Stress.</title>
        <authorList>
            <person name="Li Y."/>
            <person name="Liu Y."/>
            <person name="Chew S.C."/>
            <person name="Tay M."/>
            <person name="Salido M.M."/>
            <person name="Teo J."/>
            <person name="Lauro F.M."/>
            <person name="Givskov M."/>
            <person name="Yang L."/>
        </authorList>
    </citation>
    <scope>NUCLEOTIDE SEQUENCE</scope>
    <source>
        <strain evidence="1">NUHP1</strain>
    </source>
</reference>
<dbReference type="AlphaFoldDB" id="A0A077EML9"/>
<dbReference type="Proteomes" id="UP000028933">
    <property type="component" value="Chromosome"/>
</dbReference>
<dbReference type="eggNOG" id="ENOG502ZZQB">
    <property type="taxonomic scope" value="Bacteria"/>
</dbReference>
<evidence type="ECO:0000313" key="1">
    <source>
        <dbReference type="EMBL" id="AIL47708.1"/>
    </source>
</evidence>